<dbReference type="AlphaFoldDB" id="A0A410RU07"/>
<dbReference type="RefSeq" id="WP_128797147.1">
    <property type="nucleotide sequence ID" value="NZ_CP034669.1"/>
</dbReference>
<protein>
    <submittedName>
        <fullName evidence="1">Uncharacterized protein</fullName>
    </submittedName>
</protein>
<reference evidence="1 2" key="1">
    <citation type="submission" date="2018-12" db="EMBL/GenBank/DDBJ databases">
        <title>Complete Genome Sequence of the Corallopyronin A producing Myxobacterium Corallococcus coralloides B035.</title>
        <authorList>
            <person name="Bouhired S.M."/>
            <person name="Rupp O."/>
            <person name="Blom J."/>
            <person name="Schaeberle T.F."/>
            <person name="Kehraus S."/>
            <person name="Schiefer A."/>
            <person name="Pfarr K."/>
            <person name="Goesmann A."/>
            <person name="Hoerauf A."/>
            <person name="Koenig G.M."/>
        </authorList>
    </citation>
    <scope>NUCLEOTIDE SEQUENCE [LARGE SCALE GENOMIC DNA]</scope>
    <source>
        <strain evidence="1 2">B035</strain>
    </source>
</reference>
<organism evidence="1 2">
    <name type="scientific">Corallococcus coralloides</name>
    <name type="common">Myxococcus coralloides</name>
    <dbReference type="NCBI Taxonomy" id="184914"/>
    <lineage>
        <taxon>Bacteria</taxon>
        <taxon>Pseudomonadati</taxon>
        <taxon>Myxococcota</taxon>
        <taxon>Myxococcia</taxon>
        <taxon>Myxococcales</taxon>
        <taxon>Cystobacterineae</taxon>
        <taxon>Myxococcaceae</taxon>
        <taxon>Corallococcus</taxon>
    </lineage>
</organism>
<gene>
    <name evidence="1" type="ORF">EJ065_3801</name>
</gene>
<evidence type="ECO:0000313" key="1">
    <source>
        <dbReference type="EMBL" id="QAT85362.1"/>
    </source>
</evidence>
<name>A0A410RU07_CORCK</name>
<accession>A0A410RU07</accession>
<sequence>MKYLLLDPLLLSIPHEGSSGTHVKNWFESLNAWLGEVENSIHTWCCSANCLNNAIETNTLPSFNTLRSLTRQHNLDFNTTLISKRFTEFIRNSRRLTDLLQTKAVSYSDGKIEPIELTIHRDPDKTNLEHDLMSVACDAFIQKDLAHNLIYVATSAGKPHAELKISCLVLEALQDDATTVLSNQPVNHHLPLITSPEDILSESSLADFMGHGAAGLKAAINLELKKKHGIKTSPDFRFGVNFWHSIETNGLHKDIALFGKIARVAAVVLVGRAQDANLDLRHLRKTKTAGAPQQEREPDKAKAWRLTLTTNGIGWRMHFWAIPSSDGGASASFEFADVLKKNDAELITY</sequence>
<dbReference type="Proteomes" id="UP000288758">
    <property type="component" value="Chromosome"/>
</dbReference>
<proteinExistence type="predicted"/>
<dbReference type="EMBL" id="CP034669">
    <property type="protein sequence ID" value="QAT85362.1"/>
    <property type="molecule type" value="Genomic_DNA"/>
</dbReference>
<evidence type="ECO:0000313" key="2">
    <source>
        <dbReference type="Proteomes" id="UP000288758"/>
    </source>
</evidence>